<dbReference type="InterPro" id="IPR045053">
    <property type="entry name" value="MAN-like"/>
</dbReference>
<dbReference type="Pfam" id="PF26410">
    <property type="entry name" value="GH5_mannosidase"/>
    <property type="match status" value="1"/>
</dbReference>
<evidence type="ECO:0000256" key="1">
    <source>
        <dbReference type="ARBA" id="ARBA00001678"/>
    </source>
</evidence>
<dbReference type="GO" id="GO:0000272">
    <property type="term" value="P:polysaccharide catabolic process"/>
    <property type="evidence" value="ECO:0007669"/>
    <property type="project" value="InterPro"/>
</dbReference>
<dbReference type="EMBL" id="CAKMRJ010000113">
    <property type="protein sequence ID" value="CAH1418530.1"/>
    <property type="molecule type" value="Genomic_DNA"/>
</dbReference>
<name>A0AAU9M984_9ASTR</name>
<dbReference type="PANTHER" id="PTHR31451:SF39">
    <property type="entry name" value="MANNAN ENDO-1,4-BETA-MANNOSIDASE 1"/>
    <property type="match status" value="1"/>
</dbReference>
<keyword evidence="6" id="KW-0732">Signal</keyword>
<dbReference type="InterPro" id="IPR017853">
    <property type="entry name" value="GH"/>
</dbReference>
<dbReference type="PANTHER" id="PTHR31451">
    <property type="match status" value="1"/>
</dbReference>
<evidence type="ECO:0000256" key="7">
    <source>
        <dbReference type="ARBA" id="ARBA00022801"/>
    </source>
</evidence>
<dbReference type="Gene3D" id="3.20.20.80">
    <property type="entry name" value="Glycosidases"/>
    <property type="match status" value="1"/>
</dbReference>
<dbReference type="Proteomes" id="UP001157418">
    <property type="component" value="Unassembled WGS sequence"/>
</dbReference>
<comment type="similarity">
    <text evidence="3">Belongs to the glycosyl hydrolase 5 (cellulase A) family.</text>
</comment>
<comment type="catalytic activity">
    <reaction evidence="1">
        <text>Random hydrolysis of (1-&gt;4)-beta-D-mannosidic linkages in mannans, galactomannans and glucomannans.</text>
        <dbReference type="EC" id="3.2.1.78"/>
    </reaction>
</comment>
<evidence type="ECO:0000256" key="6">
    <source>
        <dbReference type="ARBA" id="ARBA00022729"/>
    </source>
</evidence>
<dbReference type="InterPro" id="IPR001547">
    <property type="entry name" value="Glyco_hydro_5"/>
</dbReference>
<evidence type="ECO:0000256" key="3">
    <source>
        <dbReference type="ARBA" id="ARBA00005641"/>
    </source>
</evidence>
<evidence type="ECO:0000256" key="2">
    <source>
        <dbReference type="ARBA" id="ARBA00004613"/>
    </source>
</evidence>
<feature type="domain" description="Glycoside hydrolase family 5" evidence="9">
    <location>
        <begin position="25"/>
        <end position="243"/>
    </location>
</feature>
<reference evidence="10 11" key="1">
    <citation type="submission" date="2022-01" db="EMBL/GenBank/DDBJ databases">
        <authorList>
            <person name="Xiong W."/>
            <person name="Schranz E."/>
        </authorList>
    </citation>
    <scope>NUCLEOTIDE SEQUENCE [LARGE SCALE GENOMIC DNA]</scope>
</reference>
<evidence type="ECO:0000256" key="8">
    <source>
        <dbReference type="ARBA" id="ARBA00023295"/>
    </source>
</evidence>
<evidence type="ECO:0000313" key="10">
    <source>
        <dbReference type="EMBL" id="CAH1418530.1"/>
    </source>
</evidence>
<dbReference type="SUPFAM" id="SSF51445">
    <property type="entry name" value="(Trans)glycosidases"/>
    <property type="match status" value="1"/>
</dbReference>
<protein>
    <recommendedName>
        <fullName evidence="4">mannan endo-1,4-beta-mannosidase</fullName>
        <ecNumber evidence="4">3.2.1.78</ecNumber>
    </recommendedName>
</protein>
<evidence type="ECO:0000259" key="9">
    <source>
        <dbReference type="Pfam" id="PF26410"/>
    </source>
</evidence>
<dbReference type="EC" id="3.2.1.78" evidence="4"/>
<comment type="subcellular location">
    <subcellularLocation>
        <location evidence="2">Secreted</location>
    </subcellularLocation>
</comment>
<keyword evidence="11" id="KW-1185">Reference proteome</keyword>
<accession>A0AAU9M984</accession>
<dbReference type="AlphaFoldDB" id="A0AAU9M984"/>
<sequence length="368" mass="41315">MPGKGNAVLKGDCKGKCHPSTINDSFVETRTHHFMVNGKPLYFNGFNAYWLMCMASDPSTRVKVTDAFQESSKIGMNLVRTWAFSDGGNKPLQTSPGFYNEDMFKGLDFVISEAKKYGIHLILSLVNNWDDFGGKKQYVQWARDHGGQYLNSDDEFFTNVVVKGYYKNHLKTILTRRNSITGVDYKDDSTIFAWELMNEPRCQSDLSGKFLQEWIVEMAAEIKSTDKNHLLEIGLEGVPGASDEARAKFVEKWINAHIEDCDSILRKPLLIAEFGKSSWSSGYTVEARDEYFGGIFNTAYESARNRGSCSGTTFWQVMAEGMDNWGDGYQVVLDQNPSTAAIIAKQSQRISSLCSSTNLEFSPVAVEK</sequence>
<gene>
    <name evidence="10" type="ORF">LVIROSA_LOCUS6118</name>
</gene>
<organism evidence="10 11">
    <name type="scientific">Lactuca virosa</name>
    <dbReference type="NCBI Taxonomy" id="75947"/>
    <lineage>
        <taxon>Eukaryota</taxon>
        <taxon>Viridiplantae</taxon>
        <taxon>Streptophyta</taxon>
        <taxon>Embryophyta</taxon>
        <taxon>Tracheophyta</taxon>
        <taxon>Spermatophyta</taxon>
        <taxon>Magnoliopsida</taxon>
        <taxon>eudicotyledons</taxon>
        <taxon>Gunneridae</taxon>
        <taxon>Pentapetalae</taxon>
        <taxon>asterids</taxon>
        <taxon>campanulids</taxon>
        <taxon>Asterales</taxon>
        <taxon>Asteraceae</taxon>
        <taxon>Cichorioideae</taxon>
        <taxon>Cichorieae</taxon>
        <taxon>Lactucinae</taxon>
        <taxon>Lactuca</taxon>
    </lineage>
</organism>
<dbReference type="GO" id="GO:0005576">
    <property type="term" value="C:extracellular region"/>
    <property type="evidence" value="ECO:0007669"/>
    <property type="project" value="UniProtKB-SubCell"/>
</dbReference>
<keyword evidence="5" id="KW-0964">Secreted</keyword>
<keyword evidence="7" id="KW-0378">Hydrolase</keyword>
<keyword evidence="8" id="KW-0326">Glycosidase</keyword>
<evidence type="ECO:0000256" key="5">
    <source>
        <dbReference type="ARBA" id="ARBA00022525"/>
    </source>
</evidence>
<evidence type="ECO:0000313" key="11">
    <source>
        <dbReference type="Proteomes" id="UP001157418"/>
    </source>
</evidence>
<dbReference type="GO" id="GO:0016985">
    <property type="term" value="F:mannan endo-1,4-beta-mannosidase activity"/>
    <property type="evidence" value="ECO:0007669"/>
    <property type="project" value="UniProtKB-EC"/>
</dbReference>
<evidence type="ECO:0000256" key="4">
    <source>
        <dbReference type="ARBA" id="ARBA00012706"/>
    </source>
</evidence>
<proteinExistence type="inferred from homology"/>
<comment type="caution">
    <text evidence="10">The sequence shown here is derived from an EMBL/GenBank/DDBJ whole genome shotgun (WGS) entry which is preliminary data.</text>
</comment>